<evidence type="ECO:0000313" key="6">
    <source>
        <dbReference type="Proteomes" id="UP000094056"/>
    </source>
</evidence>
<reference evidence="5 6" key="1">
    <citation type="submission" date="2016-07" db="EMBL/GenBank/DDBJ databases">
        <title>Draft genome of Scalindua rubra, obtained from a brine-seawater interface in the Red Sea, sheds light on salt adaptation in anammox bacteria.</title>
        <authorList>
            <person name="Speth D.R."/>
            <person name="Lagkouvardos I."/>
            <person name="Wang Y."/>
            <person name="Qian P.-Y."/>
            <person name="Dutilh B.E."/>
            <person name="Jetten M.S."/>
        </authorList>
    </citation>
    <scope>NUCLEOTIDE SEQUENCE [LARGE SCALE GENOMIC DNA]</scope>
    <source>
        <strain evidence="5">BSI-1</strain>
    </source>
</reference>
<protein>
    <submittedName>
        <fullName evidence="5">Anaerobic ribonucleoside-triphosphate reductase</fullName>
    </submittedName>
</protein>
<feature type="domain" description="ATP-cone" evidence="4">
    <location>
        <begin position="4"/>
        <end position="96"/>
    </location>
</feature>
<dbReference type="AlphaFoldDB" id="A0A1E3XFR1"/>
<name>A0A1E3XFR1_9BACT</name>
<dbReference type="EMBL" id="MAYW01000005">
    <property type="protein sequence ID" value="ODS34477.1"/>
    <property type="molecule type" value="Genomic_DNA"/>
</dbReference>
<evidence type="ECO:0000313" key="5">
    <source>
        <dbReference type="EMBL" id="ODS34477.1"/>
    </source>
</evidence>
<dbReference type="PANTHER" id="PTHR21075">
    <property type="entry name" value="ANAEROBIC RIBONUCLEOSIDE-TRIPHOSPHATE REDUCTASE"/>
    <property type="match status" value="1"/>
</dbReference>
<dbReference type="PATRIC" id="fig|1872076.5.peg.394"/>
<evidence type="ECO:0000256" key="3">
    <source>
        <dbReference type="PROSITE-ProRule" id="PRU00492"/>
    </source>
</evidence>
<comment type="caution">
    <text evidence="5">The sequence shown here is derived from an EMBL/GenBank/DDBJ whole genome shotgun (WGS) entry which is preliminary data.</text>
</comment>
<evidence type="ECO:0000256" key="2">
    <source>
        <dbReference type="ARBA" id="ARBA00022840"/>
    </source>
</evidence>
<dbReference type="PANTHER" id="PTHR21075:SF0">
    <property type="entry name" value="ANAEROBIC RIBONUCLEOSIDE-TRIPHOSPHATE REDUCTASE"/>
    <property type="match status" value="1"/>
</dbReference>
<organism evidence="5 6">
    <name type="scientific">Candidatus Scalindua rubra</name>
    <dbReference type="NCBI Taxonomy" id="1872076"/>
    <lineage>
        <taxon>Bacteria</taxon>
        <taxon>Pseudomonadati</taxon>
        <taxon>Planctomycetota</taxon>
        <taxon>Candidatus Brocadiia</taxon>
        <taxon>Candidatus Brocadiales</taxon>
        <taxon>Candidatus Scalinduaceae</taxon>
        <taxon>Candidatus Scalindua</taxon>
    </lineage>
</organism>
<dbReference type="GO" id="GO:0008998">
    <property type="term" value="F:ribonucleoside-triphosphate reductase (thioredoxin) activity"/>
    <property type="evidence" value="ECO:0007669"/>
    <property type="project" value="TreeGrafter"/>
</dbReference>
<dbReference type="Pfam" id="PF03477">
    <property type="entry name" value="ATP-cone"/>
    <property type="match status" value="1"/>
</dbReference>
<dbReference type="GO" id="GO:0004748">
    <property type="term" value="F:ribonucleoside-diphosphate reductase activity, thioredoxin disulfide as acceptor"/>
    <property type="evidence" value="ECO:0007669"/>
    <property type="project" value="TreeGrafter"/>
</dbReference>
<accession>A0A1E3XFR1</accession>
<evidence type="ECO:0000256" key="1">
    <source>
        <dbReference type="ARBA" id="ARBA00022741"/>
    </source>
</evidence>
<dbReference type="InterPro" id="IPR005144">
    <property type="entry name" value="ATP-cone_dom"/>
</dbReference>
<keyword evidence="2 3" id="KW-0067">ATP-binding</keyword>
<dbReference type="GO" id="GO:0009265">
    <property type="term" value="P:2'-deoxyribonucleotide biosynthetic process"/>
    <property type="evidence" value="ECO:0007669"/>
    <property type="project" value="TreeGrafter"/>
</dbReference>
<sequence>MTIEMVQKRDGRLVPFDESKIADAIFKAAKAVGGEDISIAEELASVVTHFLQKKFKDKIPGIEDIQDLVEEILIKNGHAKTAKAFILYREKRGRIRKSLRVSKQVRKGNDTTDAALMVDLVTKDESFPWDKRKNCVSPGEGSGFDR</sequence>
<dbReference type="GO" id="GO:0031250">
    <property type="term" value="C:anaerobic ribonucleoside-triphosphate reductase complex"/>
    <property type="evidence" value="ECO:0007669"/>
    <property type="project" value="TreeGrafter"/>
</dbReference>
<dbReference type="GO" id="GO:0005524">
    <property type="term" value="F:ATP binding"/>
    <property type="evidence" value="ECO:0007669"/>
    <property type="project" value="UniProtKB-UniRule"/>
</dbReference>
<dbReference type="PROSITE" id="PS51161">
    <property type="entry name" value="ATP_CONE"/>
    <property type="match status" value="1"/>
</dbReference>
<keyword evidence="1 3" id="KW-0547">Nucleotide-binding</keyword>
<gene>
    <name evidence="5" type="ORF">SCARUB_00353</name>
</gene>
<evidence type="ECO:0000259" key="4">
    <source>
        <dbReference type="PROSITE" id="PS51161"/>
    </source>
</evidence>
<proteinExistence type="predicted"/>
<dbReference type="Proteomes" id="UP000094056">
    <property type="component" value="Unassembled WGS sequence"/>
</dbReference>